<dbReference type="EMBL" id="KZ847270">
    <property type="protein sequence ID" value="KRG88515.1"/>
    <property type="molecule type" value="Genomic_DNA"/>
</dbReference>
<organism evidence="2">
    <name type="scientific">Glycine max</name>
    <name type="common">Soybean</name>
    <name type="synonym">Glycine hispida</name>
    <dbReference type="NCBI Taxonomy" id="3847"/>
    <lineage>
        <taxon>Eukaryota</taxon>
        <taxon>Viridiplantae</taxon>
        <taxon>Streptophyta</taxon>
        <taxon>Embryophyta</taxon>
        <taxon>Tracheophyta</taxon>
        <taxon>Spermatophyta</taxon>
        <taxon>Magnoliopsida</taxon>
        <taxon>eudicotyledons</taxon>
        <taxon>Gunneridae</taxon>
        <taxon>Pentapetalae</taxon>
        <taxon>rosids</taxon>
        <taxon>fabids</taxon>
        <taxon>Fabales</taxon>
        <taxon>Fabaceae</taxon>
        <taxon>Papilionoideae</taxon>
        <taxon>50 kb inversion clade</taxon>
        <taxon>NPAAA clade</taxon>
        <taxon>indigoferoid/millettioid clade</taxon>
        <taxon>Phaseoleae</taxon>
        <taxon>Glycine</taxon>
        <taxon>Glycine subgen. Soja</taxon>
    </lineage>
</organism>
<dbReference type="Gramene" id="KRG88515">
    <property type="protein sequence ID" value="KRG88515"/>
    <property type="gene ID" value="GLYMA_U022700"/>
</dbReference>
<dbReference type="EnsemblPlants" id="KRG88515">
    <property type="protein sequence ID" value="KRG88515"/>
    <property type="gene ID" value="GLYMA_U022700"/>
</dbReference>
<keyword evidence="3" id="KW-1185">Reference proteome</keyword>
<name>A0A0R0EE82_SOYBN</name>
<reference evidence="1" key="3">
    <citation type="submission" date="2018-07" db="EMBL/GenBank/DDBJ databases">
        <title>WGS assembly of Glycine max.</title>
        <authorList>
            <person name="Schmutz J."/>
            <person name="Cannon S."/>
            <person name="Schlueter J."/>
            <person name="Ma J."/>
            <person name="Mitros T."/>
            <person name="Nelson W."/>
            <person name="Hyten D."/>
            <person name="Song Q."/>
            <person name="Thelen J."/>
            <person name="Cheng J."/>
            <person name="Xu D."/>
            <person name="Hellsten U."/>
            <person name="May G."/>
            <person name="Yu Y."/>
            <person name="Sakurai T."/>
            <person name="Umezawa T."/>
            <person name="Bhattacharyya M."/>
            <person name="Sandhu D."/>
            <person name="Valliyodan B."/>
            <person name="Lindquist E."/>
            <person name="Peto M."/>
            <person name="Grant D."/>
            <person name="Shu S."/>
            <person name="Goodstein D."/>
            <person name="Barry K."/>
            <person name="Futrell-Griggs M."/>
            <person name="Abernathy B."/>
            <person name="Du J."/>
            <person name="Tian Z."/>
            <person name="Zhu L."/>
            <person name="Gill N."/>
            <person name="Joshi T."/>
            <person name="Libault M."/>
            <person name="Sethuraman A."/>
            <person name="Zhang X."/>
            <person name="Shinozaki K."/>
            <person name="Nguyen H."/>
            <person name="Wing R."/>
            <person name="Cregan P."/>
            <person name="Specht J."/>
            <person name="Grimwood J."/>
            <person name="Rokhsar D."/>
            <person name="Stacey G."/>
            <person name="Shoemaker R."/>
            <person name="Jackson S."/>
        </authorList>
    </citation>
    <scope>NUCLEOTIDE SEQUENCE</scope>
    <source>
        <tissue evidence="1">Callus</tissue>
    </source>
</reference>
<sequence>MGSRTTRRIVVVEDDKRAERGMPSFNSELPNSNSWVEDVTRVWDPC</sequence>
<dbReference type="PaxDb" id="3847-GLYMA06G48460.1"/>
<evidence type="ECO:0000313" key="1">
    <source>
        <dbReference type="EMBL" id="KRG88515.1"/>
    </source>
</evidence>
<protein>
    <submittedName>
        <fullName evidence="1 2">Uncharacterized protein</fullName>
    </submittedName>
</protein>
<proteinExistence type="predicted"/>
<reference evidence="2" key="2">
    <citation type="submission" date="2018-02" db="UniProtKB">
        <authorList>
            <consortium name="EnsemblPlants"/>
        </authorList>
    </citation>
    <scope>IDENTIFICATION</scope>
    <source>
        <strain evidence="2">Williams 82</strain>
    </source>
</reference>
<accession>A0A0R0EE82</accession>
<dbReference type="AlphaFoldDB" id="A0A0R0EE82"/>
<reference evidence="1" key="1">
    <citation type="journal article" date="2010" name="Nature">
        <title>Genome sequence of the palaeopolyploid soybean.</title>
        <authorList>
            <person name="Schmutz J."/>
            <person name="Cannon S.B."/>
            <person name="Schlueter J."/>
            <person name="Ma J."/>
            <person name="Mitros T."/>
            <person name="Nelson W."/>
            <person name="Hyten D.L."/>
            <person name="Song Q."/>
            <person name="Thelen J.J."/>
            <person name="Cheng J."/>
            <person name="Xu D."/>
            <person name="Hellsten U."/>
            <person name="May G.D."/>
            <person name="Yu Y."/>
            <person name="Sakurai T."/>
            <person name="Umezawa T."/>
            <person name="Bhattacharyya M.K."/>
            <person name="Sandhu D."/>
            <person name="Valliyodan B."/>
            <person name="Lindquist E."/>
            <person name="Peto M."/>
            <person name="Grant D."/>
            <person name="Shu S."/>
            <person name="Goodstein D."/>
            <person name="Barry K."/>
            <person name="Futrell-Griggs M."/>
            <person name="Abernathy B."/>
            <person name="Du J."/>
            <person name="Tian Z."/>
            <person name="Zhu L."/>
            <person name="Gill N."/>
            <person name="Joshi T."/>
            <person name="Libault M."/>
            <person name="Sethuraman A."/>
            <person name="Zhang X.-C."/>
            <person name="Shinozaki K."/>
            <person name="Nguyen H.T."/>
            <person name="Wing R.A."/>
            <person name="Cregan P."/>
            <person name="Specht J."/>
            <person name="Grimwood J."/>
            <person name="Rokhsar D."/>
            <person name="Stacey G."/>
            <person name="Shoemaker R.C."/>
            <person name="Jackson S.A."/>
        </authorList>
    </citation>
    <scope>NUCLEOTIDE SEQUENCE</scope>
    <source>
        <tissue evidence="1">Callus</tissue>
    </source>
</reference>
<evidence type="ECO:0000313" key="3">
    <source>
        <dbReference type="Proteomes" id="UP000008827"/>
    </source>
</evidence>
<dbReference type="InParanoid" id="A0A0R0EE82"/>
<gene>
    <name evidence="1" type="ORF">GLYMA_U022700</name>
</gene>
<evidence type="ECO:0000313" key="2">
    <source>
        <dbReference type="EnsemblPlants" id="KRG88515"/>
    </source>
</evidence>
<dbReference type="Proteomes" id="UP000008827">
    <property type="component" value="Unassembled WGS sequence"/>
</dbReference>